<feature type="compositionally biased region" description="Basic and acidic residues" evidence="3">
    <location>
        <begin position="180"/>
        <end position="191"/>
    </location>
</feature>
<dbReference type="GO" id="GO:0005634">
    <property type="term" value="C:nucleus"/>
    <property type="evidence" value="ECO:0007669"/>
    <property type="project" value="TreeGrafter"/>
</dbReference>
<evidence type="ECO:0000313" key="5">
    <source>
        <dbReference type="EMBL" id="OCK77632.1"/>
    </source>
</evidence>
<dbReference type="PROSITE" id="PS50800">
    <property type="entry name" value="SAP"/>
    <property type="match status" value="1"/>
</dbReference>
<dbReference type="PANTHER" id="PTHR46551:SF1">
    <property type="entry name" value="SAP DOMAIN-CONTAINING RIBONUCLEOPROTEIN"/>
    <property type="match status" value="1"/>
</dbReference>
<feature type="compositionally biased region" description="Basic and acidic residues" evidence="3">
    <location>
        <begin position="198"/>
        <end position="221"/>
    </location>
</feature>
<dbReference type="Gene3D" id="1.10.720.30">
    <property type="entry name" value="SAP domain"/>
    <property type="match status" value="1"/>
</dbReference>
<gene>
    <name evidence="5" type="ORF">K432DRAFT_114848</name>
</gene>
<dbReference type="Proteomes" id="UP000250266">
    <property type="component" value="Unassembled WGS sequence"/>
</dbReference>
<feature type="region of interest" description="Disordered" evidence="3">
    <location>
        <begin position="163"/>
        <end position="286"/>
    </location>
</feature>
<feature type="compositionally biased region" description="Basic and acidic residues" evidence="3">
    <location>
        <begin position="267"/>
        <end position="277"/>
    </location>
</feature>
<name>A0A8E2E592_9PEZI</name>
<evidence type="ECO:0000256" key="3">
    <source>
        <dbReference type="SAM" id="MobiDB-lite"/>
    </source>
</evidence>
<feature type="compositionally biased region" description="Basic and acidic residues" evidence="3">
    <location>
        <begin position="119"/>
        <end position="145"/>
    </location>
</feature>
<dbReference type="InterPro" id="IPR036361">
    <property type="entry name" value="SAP_dom_sf"/>
</dbReference>
<dbReference type="OrthoDB" id="445357at2759"/>
<feature type="compositionally biased region" description="Low complexity" evidence="3">
    <location>
        <begin position="45"/>
        <end position="54"/>
    </location>
</feature>
<evidence type="ECO:0000313" key="6">
    <source>
        <dbReference type="Proteomes" id="UP000250266"/>
    </source>
</evidence>
<feature type="region of interest" description="Disordered" evidence="3">
    <location>
        <begin position="96"/>
        <end position="151"/>
    </location>
</feature>
<sequence length="286" mass="30787">MTDYMKMKNAELEVLLKSRNLPHTGKKADMVQRLQEADKKKTEETSSSTTVAAAAEDEIDWDDDTTDAIKPAAAAATTGAAAATIKAGVQGQVTNPQAVPNQIADVDPSKTADLSAKTPAEKKEGVAEESKDAGPEASKPEERPVVDFSRGLAATDLEAEIEKRKKRAAKFGVPVEEDEGLKKLERAKKFGETTAPKGLDEALPERAAGRKRGREGGDEGGKGGYKRRGGRFDGRRGRGPRDGDRRPRDNKREQRKSPSGGSSWMSEADRNKAEARKSRFAPAAST</sequence>
<feature type="domain" description="SAP" evidence="4">
    <location>
        <begin position="4"/>
        <end position="38"/>
    </location>
</feature>
<proteinExistence type="inferred from homology"/>
<dbReference type="PANTHER" id="PTHR46551">
    <property type="entry name" value="SAP DOMAIN-CONTAINING RIBONUCLEOPROTEIN"/>
    <property type="match status" value="1"/>
</dbReference>
<feature type="compositionally biased region" description="Basic and acidic residues" evidence="3">
    <location>
        <begin position="26"/>
        <end position="44"/>
    </location>
</feature>
<protein>
    <recommendedName>
        <fullName evidence="4">SAP domain-containing protein</fullName>
    </recommendedName>
</protein>
<organism evidence="5 6">
    <name type="scientific">Lepidopterella palustris CBS 459.81</name>
    <dbReference type="NCBI Taxonomy" id="1314670"/>
    <lineage>
        <taxon>Eukaryota</taxon>
        <taxon>Fungi</taxon>
        <taxon>Dikarya</taxon>
        <taxon>Ascomycota</taxon>
        <taxon>Pezizomycotina</taxon>
        <taxon>Dothideomycetes</taxon>
        <taxon>Pleosporomycetidae</taxon>
        <taxon>Mytilinidiales</taxon>
        <taxon>Argynnaceae</taxon>
        <taxon>Lepidopterella</taxon>
    </lineage>
</organism>
<dbReference type="InterPro" id="IPR052240">
    <property type="entry name" value="SAP_domain_ribonucleoprotein"/>
</dbReference>
<dbReference type="Pfam" id="PF18592">
    <property type="entry name" value="Tho1_MOS11_C"/>
    <property type="match status" value="1"/>
</dbReference>
<evidence type="ECO:0000256" key="2">
    <source>
        <dbReference type="ARBA" id="ARBA00046328"/>
    </source>
</evidence>
<reference evidence="5 6" key="1">
    <citation type="journal article" date="2016" name="Nat. Commun.">
        <title>Ectomycorrhizal ecology is imprinted in the genome of the dominant symbiotic fungus Cenococcum geophilum.</title>
        <authorList>
            <consortium name="DOE Joint Genome Institute"/>
            <person name="Peter M."/>
            <person name="Kohler A."/>
            <person name="Ohm R.A."/>
            <person name="Kuo A."/>
            <person name="Krutzmann J."/>
            <person name="Morin E."/>
            <person name="Arend M."/>
            <person name="Barry K.W."/>
            <person name="Binder M."/>
            <person name="Choi C."/>
            <person name="Clum A."/>
            <person name="Copeland A."/>
            <person name="Grisel N."/>
            <person name="Haridas S."/>
            <person name="Kipfer T."/>
            <person name="LaButti K."/>
            <person name="Lindquist E."/>
            <person name="Lipzen A."/>
            <person name="Maire R."/>
            <person name="Meier B."/>
            <person name="Mihaltcheva S."/>
            <person name="Molinier V."/>
            <person name="Murat C."/>
            <person name="Poggeler S."/>
            <person name="Quandt C.A."/>
            <person name="Sperisen C."/>
            <person name="Tritt A."/>
            <person name="Tisserant E."/>
            <person name="Crous P.W."/>
            <person name="Henrissat B."/>
            <person name="Nehls U."/>
            <person name="Egli S."/>
            <person name="Spatafora J.W."/>
            <person name="Grigoriev I.V."/>
            <person name="Martin F.M."/>
        </authorList>
    </citation>
    <scope>NUCLEOTIDE SEQUENCE [LARGE SCALE GENOMIC DNA]</scope>
    <source>
        <strain evidence="5 6">CBS 459.81</strain>
    </source>
</reference>
<dbReference type="InterPro" id="IPR003034">
    <property type="entry name" value="SAP_dom"/>
</dbReference>
<dbReference type="AlphaFoldDB" id="A0A8E2E592"/>
<dbReference type="GO" id="GO:0016973">
    <property type="term" value="P:poly(A)+ mRNA export from nucleus"/>
    <property type="evidence" value="ECO:0007669"/>
    <property type="project" value="TreeGrafter"/>
</dbReference>
<dbReference type="SMART" id="SM00513">
    <property type="entry name" value="SAP"/>
    <property type="match status" value="1"/>
</dbReference>
<feature type="compositionally biased region" description="Acidic residues" evidence="3">
    <location>
        <begin position="55"/>
        <end position="66"/>
    </location>
</feature>
<keyword evidence="1" id="KW-0597">Phosphoprotein</keyword>
<feature type="region of interest" description="Disordered" evidence="3">
    <location>
        <begin position="22"/>
        <end position="66"/>
    </location>
</feature>
<accession>A0A8E2E592</accession>
<feature type="compositionally biased region" description="Basic and acidic residues" evidence="3">
    <location>
        <begin position="230"/>
        <end position="256"/>
    </location>
</feature>
<dbReference type="InterPro" id="IPR040746">
    <property type="entry name" value="THO1_MOS11_C"/>
</dbReference>
<dbReference type="Pfam" id="PF02037">
    <property type="entry name" value="SAP"/>
    <property type="match status" value="1"/>
</dbReference>
<dbReference type="SUPFAM" id="SSF68906">
    <property type="entry name" value="SAP domain"/>
    <property type="match status" value="1"/>
</dbReference>
<dbReference type="EMBL" id="KV745112">
    <property type="protein sequence ID" value="OCK77632.1"/>
    <property type="molecule type" value="Genomic_DNA"/>
</dbReference>
<evidence type="ECO:0000256" key="1">
    <source>
        <dbReference type="ARBA" id="ARBA00022553"/>
    </source>
</evidence>
<evidence type="ECO:0000259" key="4">
    <source>
        <dbReference type="PROSITE" id="PS50800"/>
    </source>
</evidence>
<comment type="similarity">
    <text evidence="2">Belongs to the SAP domain-containing ribonucleoprotein family.</text>
</comment>
<keyword evidence="6" id="KW-1185">Reference proteome</keyword>